<dbReference type="RefSeq" id="WP_209262680.1">
    <property type="nucleotide sequence ID" value="NZ_JAAIJQ010000327.1"/>
</dbReference>
<dbReference type="Gene3D" id="2.120.10.30">
    <property type="entry name" value="TolB, C-terminal domain"/>
    <property type="match status" value="2"/>
</dbReference>
<dbReference type="EMBL" id="JAAIJQ010000327">
    <property type="protein sequence ID" value="NEV65456.1"/>
    <property type="molecule type" value="Genomic_DNA"/>
</dbReference>
<dbReference type="InterPro" id="IPR011042">
    <property type="entry name" value="6-blade_b-propeller_TolB-like"/>
</dbReference>
<keyword evidence="2" id="KW-1185">Reference proteome</keyword>
<gene>
    <name evidence="1" type="ORF">G3446_27200</name>
</gene>
<proteinExistence type="predicted"/>
<dbReference type="Proteomes" id="UP000483379">
    <property type="component" value="Unassembled WGS sequence"/>
</dbReference>
<reference evidence="1 2" key="1">
    <citation type="submission" date="2020-02" db="EMBL/GenBank/DDBJ databases">
        <title>Genome sequences of Thiorhodococcus mannitoliphagus and Thiorhodococcus minor, purple sulfur photosynthetic bacteria in the gammaproteobacterial family, Chromatiaceae.</title>
        <authorList>
            <person name="Aviles F.A."/>
            <person name="Meyer T.E."/>
            <person name="Kyndt J.A."/>
        </authorList>
    </citation>
    <scope>NUCLEOTIDE SEQUENCE [LARGE SCALE GENOMIC DNA]</scope>
    <source>
        <strain evidence="1 2">DSM 11518</strain>
    </source>
</reference>
<dbReference type="SUPFAM" id="SSF63829">
    <property type="entry name" value="Calcium-dependent phosphotriesterase"/>
    <property type="match status" value="1"/>
</dbReference>
<dbReference type="AlphaFoldDB" id="A0A6M0K6R0"/>
<feature type="non-terminal residue" evidence="1">
    <location>
        <position position="1"/>
    </location>
</feature>
<name>A0A6M0K6R0_9GAMM</name>
<accession>A0A6M0K6R0</accession>
<evidence type="ECO:0000313" key="2">
    <source>
        <dbReference type="Proteomes" id="UP000483379"/>
    </source>
</evidence>
<sequence length="200" mass="20423">LPFWDPDSDLTASAAALRLTDPSAIAINRDGDLYLADAACHVVYWLRAGSDDVYVVAGDGSDRVETAAGPAGGLFRPALGQPLSLTVDPRGNLFIGTGHGLVRRLGIDNWIETLAGTGTLGDAADGDTATEAPLGAIDALLATSDGQLYLDDTTTNARLRRIDPHGRLQTLAGTGTTGFTPDGLSAAGAAIGPIAGLVED</sequence>
<comment type="caution">
    <text evidence="1">The sequence shown here is derived from an EMBL/GenBank/DDBJ whole genome shotgun (WGS) entry which is preliminary data.</text>
</comment>
<protein>
    <submittedName>
        <fullName evidence="1">Uncharacterized protein</fullName>
    </submittedName>
</protein>
<organism evidence="1 2">
    <name type="scientific">Thiorhodococcus minor</name>
    <dbReference type="NCBI Taxonomy" id="57489"/>
    <lineage>
        <taxon>Bacteria</taxon>
        <taxon>Pseudomonadati</taxon>
        <taxon>Pseudomonadota</taxon>
        <taxon>Gammaproteobacteria</taxon>
        <taxon>Chromatiales</taxon>
        <taxon>Chromatiaceae</taxon>
        <taxon>Thiorhodococcus</taxon>
    </lineage>
</organism>
<feature type="non-terminal residue" evidence="1">
    <location>
        <position position="200"/>
    </location>
</feature>
<evidence type="ECO:0000313" key="1">
    <source>
        <dbReference type="EMBL" id="NEV65456.1"/>
    </source>
</evidence>